<accession>A0ABT5TVT0</accession>
<dbReference type="SUPFAM" id="SSF56281">
    <property type="entry name" value="Metallo-hydrolase/oxidoreductase"/>
    <property type="match status" value="1"/>
</dbReference>
<comment type="caution">
    <text evidence="6">The sequence shown here is derived from an EMBL/GenBank/DDBJ whole genome shotgun (WGS) entry which is preliminary data.</text>
</comment>
<evidence type="ECO:0000259" key="5">
    <source>
        <dbReference type="SMART" id="SM00849"/>
    </source>
</evidence>
<evidence type="ECO:0000256" key="4">
    <source>
        <dbReference type="ARBA" id="ARBA00022833"/>
    </source>
</evidence>
<dbReference type="EMBL" id="JARACI010000796">
    <property type="protein sequence ID" value="MDD9206150.1"/>
    <property type="molecule type" value="Genomic_DNA"/>
</dbReference>
<comment type="cofactor">
    <cofactor evidence="1">
        <name>Zn(2+)</name>
        <dbReference type="ChEBI" id="CHEBI:29105"/>
    </cofactor>
</comment>
<dbReference type="PANTHER" id="PTHR46233">
    <property type="entry name" value="HYDROXYACYLGLUTATHIONE HYDROLASE GLOC"/>
    <property type="match status" value="1"/>
</dbReference>
<dbReference type="InterPro" id="IPR051453">
    <property type="entry name" value="MBL_Glyoxalase_II"/>
</dbReference>
<dbReference type="InterPro" id="IPR001279">
    <property type="entry name" value="Metallo-B-lactamas"/>
</dbReference>
<dbReference type="InterPro" id="IPR036866">
    <property type="entry name" value="RibonucZ/Hydroxyglut_hydro"/>
</dbReference>
<evidence type="ECO:0000256" key="1">
    <source>
        <dbReference type="ARBA" id="ARBA00001947"/>
    </source>
</evidence>
<reference evidence="6" key="1">
    <citation type="submission" date="2023-02" db="EMBL/GenBank/DDBJ databases">
        <title>Georgenia sp.10Sc9-8, isolated from a soil sample collected from the Taklamakan desert.</title>
        <authorList>
            <person name="Liu S."/>
        </authorList>
    </citation>
    <scope>NUCLEOTIDE SEQUENCE</scope>
    <source>
        <strain evidence="6">10Sc9-8</strain>
    </source>
</reference>
<keyword evidence="4" id="KW-0862">Zinc</keyword>
<feature type="domain" description="Metallo-beta-lactamase" evidence="5">
    <location>
        <begin position="12"/>
        <end position="227"/>
    </location>
</feature>
<gene>
    <name evidence="6" type="ORF">PU560_06670</name>
</gene>
<evidence type="ECO:0000313" key="7">
    <source>
        <dbReference type="Proteomes" id="UP001165561"/>
    </source>
</evidence>
<evidence type="ECO:0000313" key="6">
    <source>
        <dbReference type="EMBL" id="MDD9206150.1"/>
    </source>
</evidence>
<sequence>MLLLRCQAPVFAANCYVLAVARGGPALVIDPGAGTAPAVHRLLRDHDLSVGAVLVTHGHPDHLWDAAEVAGDAPVHLAAPDLYRMADPAAALGESLAPMFAALTDGPWQRPRRVQPLPPRCLGEGGAEVVPGLVVRAVPAPGHTEGSTVLLVRGPLDPGGFDPDTEAAAAEDADPGEDRTVALTGDVLFTGTIGRTDLPGADQRHMLATLRLLATALPPETVLLPGHGPATTLAQERRSNSYLREAMRLG</sequence>
<organism evidence="6 7">
    <name type="scientific">Georgenia halotolerans</name>
    <dbReference type="NCBI Taxonomy" id="3028317"/>
    <lineage>
        <taxon>Bacteria</taxon>
        <taxon>Bacillati</taxon>
        <taxon>Actinomycetota</taxon>
        <taxon>Actinomycetes</taxon>
        <taxon>Micrococcales</taxon>
        <taxon>Bogoriellaceae</taxon>
        <taxon>Georgenia</taxon>
    </lineage>
</organism>
<dbReference type="Pfam" id="PF00753">
    <property type="entry name" value="Lactamase_B"/>
    <property type="match status" value="1"/>
</dbReference>
<evidence type="ECO:0000256" key="2">
    <source>
        <dbReference type="ARBA" id="ARBA00022723"/>
    </source>
</evidence>
<evidence type="ECO:0000256" key="3">
    <source>
        <dbReference type="ARBA" id="ARBA00022801"/>
    </source>
</evidence>
<keyword evidence="3" id="KW-0378">Hydrolase</keyword>
<keyword evidence="7" id="KW-1185">Reference proteome</keyword>
<dbReference type="CDD" id="cd06262">
    <property type="entry name" value="metallo-hydrolase-like_MBL-fold"/>
    <property type="match status" value="1"/>
</dbReference>
<protein>
    <submittedName>
        <fullName evidence="6">MBL fold metallo-hydrolase</fullName>
    </submittedName>
</protein>
<dbReference type="Gene3D" id="3.60.15.10">
    <property type="entry name" value="Ribonuclease Z/Hydroxyacylglutathione hydrolase-like"/>
    <property type="match status" value="1"/>
</dbReference>
<dbReference type="Proteomes" id="UP001165561">
    <property type="component" value="Unassembled WGS sequence"/>
</dbReference>
<keyword evidence="2" id="KW-0479">Metal-binding</keyword>
<dbReference type="SMART" id="SM00849">
    <property type="entry name" value="Lactamase_B"/>
    <property type="match status" value="1"/>
</dbReference>
<name>A0ABT5TVT0_9MICO</name>
<proteinExistence type="predicted"/>
<dbReference type="PANTHER" id="PTHR46233:SF3">
    <property type="entry name" value="HYDROXYACYLGLUTATHIONE HYDROLASE GLOC"/>
    <property type="match status" value="1"/>
</dbReference>